<feature type="transmembrane region" description="Helical" evidence="1">
    <location>
        <begin position="50"/>
        <end position="75"/>
    </location>
</feature>
<feature type="transmembrane region" description="Helical" evidence="1">
    <location>
        <begin position="21"/>
        <end position="44"/>
    </location>
</feature>
<evidence type="ECO:0000313" key="4">
    <source>
        <dbReference type="WBParaSite" id="EVEC_0000521401-mRNA-1"/>
    </source>
</evidence>
<dbReference type="WBParaSite" id="EVEC_0000521401-mRNA-1">
    <property type="protein sequence ID" value="EVEC_0000521401-mRNA-1"/>
    <property type="gene ID" value="EVEC_0000521401"/>
</dbReference>
<keyword evidence="1" id="KW-1133">Transmembrane helix</keyword>
<protein>
    <submittedName>
        <fullName evidence="4">MARVEL domain-containing protein</fullName>
    </submittedName>
</protein>
<keyword evidence="3" id="KW-1185">Reference proteome</keyword>
<keyword evidence="1" id="KW-0812">Transmembrane</keyword>
<dbReference type="AlphaFoldDB" id="A0A0N4V4W3"/>
<evidence type="ECO:0000313" key="3">
    <source>
        <dbReference type="Proteomes" id="UP000274131"/>
    </source>
</evidence>
<keyword evidence="1" id="KW-0472">Membrane</keyword>
<dbReference type="Proteomes" id="UP000274131">
    <property type="component" value="Unassembled WGS sequence"/>
</dbReference>
<name>A0A0N4V4W3_ENTVE</name>
<dbReference type="EMBL" id="UXUI01007986">
    <property type="protein sequence ID" value="VDD90116.1"/>
    <property type="molecule type" value="Genomic_DNA"/>
</dbReference>
<evidence type="ECO:0000313" key="2">
    <source>
        <dbReference type="EMBL" id="VDD90116.1"/>
    </source>
</evidence>
<sequence>MSAPGGQTTSEINERHSLRTSAIICALIQSVATVGISLILLIFVHSGRTSITVVLAVVNLFACVAAIVFLALCVLKRKYGRNYDRILHTYLLSMLVEGLASLFAVLFYPLLLLQHLNEWETENIVEAASMTIIGAVMVSYQVFQKRIVEDMLTYMEYNFK</sequence>
<feature type="transmembrane region" description="Helical" evidence="1">
    <location>
        <begin position="87"/>
        <end position="112"/>
    </location>
</feature>
<accession>A0A0N4V4W3</accession>
<reference evidence="2 3" key="2">
    <citation type="submission" date="2018-10" db="EMBL/GenBank/DDBJ databases">
        <authorList>
            <consortium name="Pathogen Informatics"/>
        </authorList>
    </citation>
    <scope>NUCLEOTIDE SEQUENCE [LARGE SCALE GENOMIC DNA]</scope>
</reference>
<evidence type="ECO:0000256" key="1">
    <source>
        <dbReference type="SAM" id="Phobius"/>
    </source>
</evidence>
<feature type="transmembrane region" description="Helical" evidence="1">
    <location>
        <begin position="124"/>
        <end position="143"/>
    </location>
</feature>
<dbReference type="OrthoDB" id="5863263at2759"/>
<gene>
    <name evidence="2" type="ORF">EVEC_LOCUS4867</name>
</gene>
<reference evidence="4" key="1">
    <citation type="submission" date="2017-02" db="UniProtKB">
        <authorList>
            <consortium name="WormBaseParasite"/>
        </authorList>
    </citation>
    <scope>IDENTIFICATION</scope>
</reference>
<proteinExistence type="predicted"/>
<organism evidence="4">
    <name type="scientific">Enterobius vermicularis</name>
    <name type="common">Human pinworm</name>
    <dbReference type="NCBI Taxonomy" id="51028"/>
    <lineage>
        <taxon>Eukaryota</taxon>
        <taxon>Metazoa</taxon>
        <taxon>Ecdysozoa</taxon>
        <taxon>Nematoda</taxon>
        <taxon>Chromadorea</taxon>
        <taxon>Rhabditida</taxon>
        <taxon>Spirurina</taxon>
        <taxon>Oxyuridomorpha</taxon>
        <taxon>Oxyuroidea</taxon>
        <taxon>Oxyuridae</taxon>
        <taxon>Enterobius</taxon>
    </lineage>
</organism>